<gene>
    <name evidence="1" type="ORF">TISLANDTSLP1_16730</name>
</gene>
<dbReference type="SUPFAM" id="SSF47598">
    <property type="entry name" value="Ribbon-helix-helix"/>
    <property type="match status" value="1"/>
</dbReference>
<dbReference type="InterPro" id="IPR010985">
    <property type="entry name" value="Ribbon_hlx_hlx"/>
</dbReference>
<accession>A0A9W6GH07</accession>
<dbReference type="Proteomes" id="UP001144297">
    <property type="component" value="Unassembled WGS sequence"/>
</dbReference>
<dbReference type="AlphaFoldDB" id="A0A9W6GH07"/>
<organism evidence="1 2">
    <name type="scientific">Thermodesulfovibrio yellowstonii</name>
    <dbReference type="NCBI Taxonomy" id="28262"/>
    <lineage>
        <taxon>Bacteria</taxon>
        <taxon>Pseudomonadati</taxon>
        <taxon>Nitrospirota</taxon>
        <taxon>Thermodesulfovibrionia</taxon>
        <taxon>Thermodesulfovibrionales</taxon>
        <taxon>Thermodesulfovibrionaceae</taxon>
        <taxon>Thermodesulfovibrio</taxon>
    </lineage>
</organism>
<evidence type="ECO:0000313" key="1">
    <source>
        <dbReference type="EMBL" id="GLI53980.1"/>
    </source>
</evidence>
<keyword evidence="2" id="KW-1185">Reference proteome</keyword>
<reference evidence="1" key="1">
    <citation type="submission" date="2022-12" db="EMBL/GenBank/DDBJ databases">
        <title>Reference genome sequencing for broad-spectrum identification of bacterial and archaeal isolates by mass spectrometry.</title>
        <authorList>
            <person name="Sekiguchi Y."/>
            <person name="Tourlousse D.M."/>
        </authorList>
    </citation>
    <scope>NUCLEOTIDE SEQUENCE</scope>
    <source>
        <strain evidence="1">TSL-P1</strain>
    </source>
</reference>
<dbReference type="EMBL" id="BSDX01000001">
    <property type="protein sequence ID" value="GLI53980.1"/>
    <property type="molecule type" value="Genomic_DNA"/>
</dbReference>
<dbReference type="InterPro" id="IPR013321">
    <property type="entry name" value="Arc_rbn_hlx_hlx"/>
</dbReference>
<proteinExistence type="predicted"/>
<evidence type="ECO:0000313" key="2">
    <source>
        <dbReference type="Proteomes" id="UP001144297"/>
    </source>
</evidence>
<comment type="caution">
    <text evidence="1">The sequence shown here is derived from an EMBL/GenBank/DDBJ whole genome shotgun (WGS) entry which is preliminary data.</text>
</comment>
<sequence length="52" mass="6273">MKRKGTNIRMTVEVRNEIFNVARQSGRTLSEIVREAVEEWLKKREKRERSVK</sequence>
<protein>
    <submittedName>
        <fullName evidence="1">CopG family transcriptional regulator</fullName>
    </submittedName>
</protein>
<dbReference type="GO" id="GO:0006355">
    <property type="term" value="P:regulation of DNA-templated transcription"/>
    <property type="evidence" value="ECO:0007669"/>
    <property type="project" value="InterPro"/>
</dbReference>
<dbReference type="Gene3D" id="1.10.1220.10">
    <property type="entry name" value="Met repressor-like"/>
    <property type="match status" value="1"/>
</dbReference>
<name>A0A9W6GH07_9BACT</name>